<keyword evidence="4" id="KW-1185">Reference proteome</keyword>
<evidence type="ECO:0000313" key="3">
    <source>
        <dbReference type="EMBL" id="MQY28248.1"/>
    </source>
</evidence>
<dbReference type="EMBL" id="WEGI01000008">
    <property type="protein sequence ID" value="MQY28248.1"/>
    <property type="molecule type" value="Genomic_DNA"/>
</dbReference>
<evidence type="ECO:0000259" key="2">
    <source>
        <dbReference type="PROSITE" id="PS50943"/>
    </source>
</evidence>
<dbReference type="PROSITE" id="PS50943">
    <property type="entry name" value="HTH_CROC1"/>
    <property type="match status" value="1"/>
</dbReference>
<protein>
    <recommendedName>
        <fullName evidence="2">HTH cro/C1-type domain-containing protein</fullName>
    </recommendedName>
</protein>
<sequence length="124" mass="13413">MLINVESEFSQPEGALDDSPGVLENRGGADALSPRQAAAAVFSSRLSELIAESVVSTEDGSTRSLTLYSLAQHLELAYPDVPVSQSGLYRLIHGEAIPRLDLIIALARVFDVPPEYFVTAEKKR</sequence>
<dbReference type="CDD" id="cd00093">
    <property type="entry name" value="HTH_XRE"/>
    <property type="match status" value="1"/>
</dbReference>
<dbReference type="GO" id="GO:0003677">
    <property type="term" value="F:DNA binding"/>
    <property type="evidence" value="ECO:0007669"/>
    <property type="project" value="InterPro"/>
</dbReference>
<feature type="region of interest" description="Disordered" evidence="1">
    <location>
        <begin position="1"/>
        <end position="29"/>
    </location>
</feature>
<feature type="domain" description="HTH cro/C1-type" evidence="2">
    <location>
        <begin position="83"/>
        <end position="117"/>
    </location>
</feature>
<proteinExistence type="predicted"/>
<accession>A0A7K0DRL9</accession>
<dbReference type="AlphaFoldDB" id="A0A7K0DRL9"/>
<dbReference type="Proteomes" id="UP000431401">
    <property type="component" value="Unassembled WGS sequence"/>
</dbReference>
<evidence type="ECO:0000313" key="4">
    <source>
        <dbReference type="Proteomes" id="UP000431401"/>
    </source>
</evidence>
<reference evidence="3 4" key="1">
    <citation type="submission" date="2019-10" db="EMBL/GenBank/DDBJ databases">
        <title>Nocardia macrotermitis sp. nov. and Nocardia aurantia sp. nov., isolated from the gut of fungus growing-termite Macrotermes natalensis.</title>
        <authorList>
            <person name="Benndorf R."/>
            <person name="Schwitalla J."/>
            <person name="Martin K."/>
            <person name="De Beer W."/>
            <person name="Kaster A.-K."/>
            <person name="Vollmers J."/>
            <person name="Poulsen M."/>
            <person name="Beemelmanns C."/>
        </authorList>
    </citation>
    <scope>NUCLEOTIDE SEQUENCE [LARGE SCALE GENOMIC DNA]</scope>
    <source>
        <strain evidence="3 4">RB56</strain>
    </source>
</reference>
<organism evidence="3 4">
    <name type="scientific">Nocardia aurantia</name>
    <dbReference type="NCBI Taxonomy" id="2585199"/>
    <lineage>
        <taxon>Bacteria</taxon>
        <taxon>Bacillati</taxon>
        <taxon>Actinomycetota</taxon>
        <taxon>Actinomycetes</taxon>
        <taxon>Mycobacteriales</taxon>
        <taxon>Nocardiaceae</taxon>
        <taxon>Nocardia</taxon>
    </lineage>
</organism>
<dbReference type="Pfam" id="PF01381">
    <property type="entry name" value="HTH_3"/>
    <property type="match status" value="1"/>
</dbReference>
<dbReference type="InterPro" id="IPR010982">
    <property type="entry name" value="Lambda_DNA-bd_dom_sf"/>
</dbReference>
<comment type="caution">
    <text evidence="3">The sequence shown here is derived from an EMBL/GenBank/DDBJ whole genome shotgun (WGS) entry which is preliminary data.</text>
</comment>
<name>A0A7K0DRL9_9NOCA</name>
<dbReference type="InterPro" id="IPR001387">
    <property type="entry name" value="Cro/C1-type_HTH"/>
</dbReference>
<dbReference type="SUPFAM" id="SSF47413">
    <property type="entry name" value="lambda repressor-like DNA-binding domains"/>
    <property type="match status" value="1"/>
</dbReference>
<dbReference type="Gene3D" id="1.10.260.40">
    <property type="entry name" value="lambda repressor-like DNA-binding domains"/>
    <property type="match status" value="1"/>
</dbReference>
<gene>
    <name evidence="3" type="ORF">NRB56_38310</name>
</gene>
<evidence type="ECO:0000256" key="1">
    <source>
        <dbReference type="SAM" id="MobiDB-lite"/>
    </source>
</evidence>